<protein>
    <recommendedName>
        <fullName evidence="2">Small ribosomal subunit protein mS35 mitochondrial conserved domain-containing protein</fullName>
    </recommendedName>
</protein>
<gene>
    <name evidence="3" type="ORF">VP01_160g10</name>
</gene>
<proteinExistence type="predicted"/>
<dbReference type="PANTHER" id="PTHR13490:SF0">
    <property type="entry name" value="SMALL RIBOSOMAL SUBUNIT PROTEIN MS35"/>
    <property type="match status" value="1"/>
</dbReference>
<feature type="compositionally biased region" description="Low complexity" evidence="1">
    <location>
        <begin position="344"/>
        <end position="354"/>
    </location>
</feature>
<dbReference type="InterPro" id="IPR019349">
    <property type="entry name" value="Ribosomal_mS35_mit"/>
</dbReference>
<dbReference type="GO" id="GO:0032543">
    <property type="term" value="P:mitochondrial translation"/>
    <property type="evidence" value="ECO:0007669"/>
    <property type="project" value="InterPro"/>
</dbReference>
<comment type="caution">
    <text evidence="3">The sequence shown here is derived from an EMBL/GenBank/DDBJ whole genome shotgun (WGS) entry which is preliminary data.</text>
</comment>
<evidence type="ECO:0000256" key="1">
    <source>
        <dbReference type="SAM" id="MobiDB-lite"/>
    </source>
</evidence>
<feature type="domain" description="Small ribosomal subunit protein mS35 mitochondrial conserved" evidence="2">
    <location>
        <begin position="74"/>
        <end position="232"/>
    </location>
</feature>
<name>A0A0L6VHQ9_9BASI</name>
<accession>A0A0L6VHQ9</accession>
<dbReference type="AlphaFoldDB" id="A0A0L6VHQ9"/>
<dbReference type="Proteomes" id="UP000037035">
    <property type="component" value="Unassembled WGS sequence"/>
</dbReference>
<organism evidence="3 4">
    <name type="scientific">Puccinia sorghi</name>
    <dbReference type="NCBI Taxonomy" id="27349"/>
    <lineage>
        <taxon>Eukaryota</taxon>
        <taxon>Fungi</taxon>
        <taxon>Dikarya</taxon>
        <taxon>Basidiomycota</taxon>
        <taxon>Pucciniomycotina</taxon>
        <taxon>Pucciniomycetes</taxon>
        <taxon>Pucciniales</taxon>
        <taxon>Pucciniaceae</taxon>
        <taxon>Puccinia</taxon>
    </lineage>
</organism>
<dbReference type="EMBL" id="LAVV01006404">
    <property type="protein sequence ID" value="KNZ60102.1"/>
    <property type="molecule type" value="Genomic_DNA"/>
</dbReference>
<feature type="region of interest" description="Disordered" evidence="1">
    <location>
        <begin position="326"/>
        <end position="354"/>
    </location>
</feature>
<evidence type="ECO:0000313" key="4">
    <source>
        <dbReference type="Proteomes" id="UP000037035"/>
    </source>
</evidence>
<dbReference type="PANTHER" id="PTHR13490">
    <property type="entry name" value="MITOCHONDRIAL 28S RIBOSOMAL PROTEIN S28"/>
    <property type="match status" value="1"/>
</dbReference>
<dbReference type="GO" id="GO:0005763">
    <property type="term" value="C:mitochondrial small ribosomal subunit"/>
    <property type="evidence" value="ECO:0007669"/>
    <property type="project" value="TreeGrafter"/>
</dbReference>
<dbReference type="OrthoDB" id="283424at2759"/>
<dbReference type="GO" id="GO:0003735">
    <property type="term" value="F:structural constituent of ribosome"/>
    <property type="evidence" value="ECO:0007669"/>
    <property type="project" value="InterPro"/>
</dbReference>
<dbReference type="STRING" id="27349.A0A0L6VHQ9"/>
<dbReference type="VEuPathDB" id="FungiDB:VP01_160g10"/>
<dbReference type="Pfam" id="PF10213">
    <property type="entry name" value="MRP-S28"/>
    <property type="match status" value="1"/>
</dbReference>
<dbReference type="InterPro" id="IPR039848">
    <property type="entry name" value="Ribosomal_mS35_mt"/>
</dbReference>
<keyword evidence="4" id="KW-1185">Reference proteome</keyword>
<reference evidence="3 4" key="1">
    <citation type="submission" date="2015-08" db="EMBL/GenBank/DDBJ databases">
        <title>Next Generation Sequencing and Analysis of the Genome of Puccinia sorghi L Schw, the Causal Agent of Maize Common Rust.</title>
        <authorList>
            <person name="Rochi L."/>
            <person name="Burguener G."/>
            <person name="Darino M."/>
            <person name="Turjanski A."/>
            <person name="Kreff E."/>
            <person name="Dieguez M.J."/>
            <person name="Sacco F."/>
        </authorList>
    </citation>
    <scope>NUCLEOTIDE SEQUENCE [LARGE SCALE GENOMIC DNA]</scope>
    <source>
        <strain evidence="3 4">RO10H11247</strain>
    </source>
</reference>
<evidence type="ECO:0000259" key="2">
    <source>
        <dbReference type="Pfam" id="PF10213"/>
    </source>
</evidence>
<evidence type="ECO:0000313" key="3">
    <source>
        <dbReference type="EMBL" id="KNZ60102.1"/>
    </source>
</evidence>
<sequence>MIKVSNKGKFKDHPLGGPGMEEVFDMERDLAKPFAMQDVPAVTHLHWAQARNRLNKLRTISFQMPLLTKYQQPFVPPPPEAHVIVRTQDDMGFHRGKQDSQRGNKKASIRVNISQIPALRESGEAMHKFKLLSGGRWYATEGRSEWDMSSHDGDPEGMVKISCDDYGSLWMNQKWCSDTLDRLIAEASDPSRDPMSDIPLDLRPTLKRLHRKKHRPWATNPAHQSPKFPTEWLPDTIQHGLQQAQQTKLSIMKEQKLARDRLDAQIRALLHWDGMGIPPTNLFANLSTKTKEELNLLLAKRAQIRDLSSHLDRHFLPTFLATTLPTPTSNAHSHPKTNPAALPSSSSTSTTTSL</sequence>